<dbReference type="AlphaFoldDB" id="A0A6J7ULM7"/>
<dbReference type="Gene3D" id="3.40.190.10">
    <property type="entry name" value="Periplasmic binding protein-like II"/>
    <property type="match status" value="1"/>
</dbReference>
<protein>
    <submittedName>
        <fullName evidence="1">Unannotated protein</fullName>
    </submittedName>
</protein>
<gene>
    <name evidence="1" type="ORF">UFOPK4306_02078</name>
</gene>
<evidence type="ECO:0000313" key="1">
    <source>
        <dbReference type="EMBL" id="CAB5067454.1"/>
    </source>
</evidence>
<sequence length="197" mass="20003">MAPGEEPTFLEPKLSTPAPDAYPLTTLTYAAISPLAISTAARADYAAFLKYAAEQGQQAGLALGDLPPGYVPLSETLKAQATEAAAKVLSMRAPPGGGGGGFFTTTIPETLDSTVPDTSIPTSSTAAAIGTSVPETSLALGGAERPLTPGTSLGSSRLTALVLLALLVGSGLAAALTSRETLIPAVRRRLPSRWVEQ</sequence>
<dbReference type="EMBL" id="CAFBQP010000100">
    <property type="protein sequence ID" value="CAB5067454.1"/>
    <property type="molecule type" value="Genomic_DNA"/>
</dbReference>
<name>A0A6J7ULM7_9ZZZZ</name>
<proteinExistence type="predicted"/>
<reference evidence="1" key="1">
    <citation type="submission" date="2020-05" db="EMBL/GenBank/DDBJ databases">
        <authorList>
            <person name="Chiriac C."/>
            <person name="Salcher M."/>
            <person name="Ghai R."/>
            <person name="Kavagutti S V."/>
        </authorList>
    </citation>
    <scope>NUCLEOTIDE SEQUENCE</scope>
</reference>
<organism evidence="1">
    <name type="scientific">freshwater metagenome</name>
    <dbReference type="NCBI Taxonomy" id="449393"/>
    <lineage>
        <taxon>unclassified sequences</taxon>
        <taxon>metagenomes</taxon>
        <taxon>ecological metagenomes</taxon>
    </lineage>
</organism>
<accession>A0A6J7ULM7</accession>